<proteinExistence type="predicted"/>
<evidence type="ECO:0000313" key="2">
    <source>
        <dbReference type="EMBL" id="GAA3494019.1"/>
    </source>
</evidence>
<feature type="region of interest" description="Disordered" evidence="1">
    <location>
        <begin position="1"/>
        <end position="22"/>
    </location>
</feature>
<organism evidence="2 3">
    <name type="scientific">Streptomyces prasinosporus</name>
    <dbReference type="NCBI Taxonomy" id="68256"/>
    <lineage>
        <taxon>Bacteria</taxon>
        <taxon>Bacillati</taxon>
        <taxon>Actinomycetota</taxon>
        <taxon>Actinomycetes</taxon>
        <taxon>Kitasatosporales</taxon>
        <taxon>Streptomycetaceae</taxon>
        <taxon>Streptomyces</taxon>
        <taxon>Streptomyces albogriseolus group</taxon>
    </lineage>
</organism>
<keyword evidence="3" id="KW-1185">Reference proteome</keyword>
<dbReference type="EMBL" id="BAAAXF010000014">
    <property type="protein sequence ID" value="GAA3494019.1"/>
    <property type="molecule type" value="Genomic_DNA"/>
</dbReference>
<protein>
    <submittedName>
        <fullName evidence="2">Uncharacterized protein</fullName>
    </submittedName>
</protein>
<gene>
    <name evidence="2" type="ORF">GCM10019016_011180</name>
</gene>
<evidence type="ECO:0000256" key="1">
    <source>
        <dbReference type="SAM" id="MobiDB-lite"/>
    </source>
</evidence>
<evidence type="ECO:0000313" key="3">
    <source>
        <dbReference type="Proteomes" id="UP001501455"/>
    </source>
</evidence>
<sequence length="160" mass="16903">MAVGKPAPVADGNQEDCGDRTPTLGSRTWARLALQQLVDLSFQSSALLVATASERARDGMTTSRVAGAWNDDGLFVERVEDVVDQPGGHAWGLGVDQLDESATAGFAQSGGASVAFQQPGREHRSFAGVWTVSNFTVTFSRRRPAVSARCWQGLVAGLPA</sequence>
<dbReference type="Proteomes" id="UP001501455">
    <property type="component" value="Unassembled WGS sequence"/>
</dbReference>
<reference evidence="3" key="1">
    <citation type="journal article" date="2019" name="Int. J. Syst. Evol. Microbiol.">
        <title>The Global Catalogue of Microorganisms (GCM) 10K type strain sequencing project: providing services to taxonomists for standard genome sequencing and annotation.</title>
        <authorList>
            <consortium name="The Broad Institute Genomics Platform"/>
            <consortium name="The Broad Institute Genome Sequencing Center for Infectious Disease"/>
            <person name="Wu L."/>
            <person name="Ma J."/>
        </authorList>
    </citation>
    <scope>NUCLEOTIDE SEQUENCE [LARGE SCALE GENOMIC DNA]</scope>
    <source>
        <strain evidence="3">JCM 4816</strain>
    </source>
</reference>
<name>A0ABP6TGX0_9ACTN</name>
<comment type="caution">
    <text evidence="2">The sequence shown here is derived from an EMBL/GenBank/DDBJ whole genome shotgun (WGS) entry which is preliminary data.</text>
</comment>
<accession>A0ABP6TGX0</accession>